<gene>
    <name evidence="1" type="ORF">PoB_004971700</name>
</gene>
<accession>A0AAV4BVL5</accession>
<proteinExistence type="predicted"/>
<evidence type="ECO:0000313" key="2">
    <source>
        <dbReference type="Proteomes" id="UP000735302"/>
    </source>
</evidence>
<evidence type="ECO:0000313" key="1">
    <source>
        <dbReference type="EMBL" id="GFO23212.1"/>
    </source>
</evidence>
<name>A0AAV4BVL5_9GAST</name>
<comment type="caution">
    <text evidence="1">The sequence shown here is derived from an EMBL/GenBank/DDBJ whole genome shotgun (WGS) entry which is preliminary data.</text>
</comment>
<dbReference type="EMBL" id="BLXT01005502">
    <property type="protein sequence ID" value="GFO23212.1"/>
    <property type="molecule type" value="Genomic_DNA"/>
</dbReference>
<protein>
    <submittedName>
        <fullName evidence="1">Uncharacterized protein</fullName>
    </submittedName>
</protein>
<sequence>MTTSGHRSLWLCRKQTGNRISPDMAAIAPFFLSKFCEKSQIRLLGGELFKDPYSFILVGGAVARLVGQLAPNERSEIESQSGPRQFFIALLYLPSTKWVARSLTKVMARKAMTNHRIMPYAKNNLGL</sequence>
<keyword evidence="2" id="KW-1185">Reference proteome</keyword>
<organism evidence="1 2">
    <name type="scientific">Plakobranchus ocellatus</name>
    <dbReference type="NCBI Taxonomy" id="259542"/>
    <lineage>
        <taxon>Eukaryota</taxon>
        <taxon>Metazoa</taxon>
        <taxon>Spiralia</taxon>
        <taxon>Lophotrochozoa</taxon>
        <taxon>Mollusca</taxon>
        <taxon>Gastropoda</taxon>
        <taxon>Heterobranchia</taxon>
        <taxon>Euthyneura</taxon>
        <taxon>Panpulmonata</taxon>
        <taxon>Sacoglossa</taxon>
        <taxon>Placobranchoidea</taxon>
        <taxon>Plakobranchidae</taxon>
        <taxon>Plakobranchus</taxon>
    </lineage>
</organism>
<dbReference type="AlphaFoldDB" id="A0AAV4BVL5"/>
<reference evidence="1 2" key="1">
    <citation type="journal article" date="2021" name="Elife">
        <title>Chloroplast acquisition without the gene transfer in kleptoplastic sea slugs, Plakobranchus ocellatus.</title>
        <authorList>
            <person name="Maeda T."/>
            <person name="Takahashi S."/>
            <person name="Yoshida T."/>
            <person name="Shimamura S."/>
            <person name="Takaki Y."/>
            <person name="Nagai Y."/>
            <person name="Toyoda A."/>
            <person name="Suzuki Y."/>
            <person name="Arimoto A."/>
            <person name="Ishii H."/>
            <person name="Satoh N."/>
            <person name="Nishiyama T."/>
            <person name="Hasebe M."/>
            <person name="Maruyama T."/>
            <person name="Minagawa J."/>
            <person name="Obokata J."/>
            <person name="Shigenobu S."/>
        </authorList>
    </citation>
    <scope>NUCLEOTIDE SEQUENCE [LARGE SCALE GENOMIC DNA]</scope>
</reference>
<dbReference type="Proteomes" id="UP000735302">
    <property type="component" value="Unassembled WGS sequence"/>
</dbReference>